<comment type="caution">
    <text evidence="4">The sequence shown here is derived from an EMBL/GenBank/DDBJ whole genome shotgun (WGS) entry which is preliminary data.</text>
</comment>
<dbReference type="RefSeq" id="WP_109837869.1">
    <property type="nucleotide sequence ID" value="NZ_QGKM01000030.1"/>
</dbReference>
<dbReference type="PANTHER" id="PTHR47354:SF5">
    <property type="entry name" value="PROTEIN RFBI"/>
    <property type="match status" value="1"/>
</dbReference>
<dbReference type="SUPFAM" id="SSF63380">
    <property type="entry name" value="Riboflavin synthase domain-like"/>
    <property type="match status" value="1"/>
</dbReference>
<reference evidence="4 5" key="1">
    <citation type="submission" date="2018-05" db="EMBL/GenBank/DDBJ databases">
        <title>Leucothrix arctica sp. nov., isolated from Arctic seawater.</title>
        <authorList>
            <person name="Choi A."/>
            <person name="Baek K."/>
        </authorList>
    </citation>
    <scope>NUCLEOTIDE SEQUENCE [LARGE SCALE GENOMIC DNA]</scope>
    <source>
        <strain evidence="4 5">JCM 18388</strain>
    </source>
</reference>
<dbReference type="InterPro" id="IPR001433">
    <property type="entry name" value="OxRdtase_FAD/NAD-bd"/>
</dbReference>
<dbReference type="EMBL" id="QGKM01000030">
    <property type="protein sequence ID" value="PWQ96899.1"/>
    <property type="molecule type" value="Genomic_DNA"/>
</dbReference>
<keyword evidence="5" id="KW-1185">Reference proteome</keyword>
<feature type="domain" description="2Fe-2S ferredoxin-type" evidence="2">
    <location>
        <begin position="3"/>
        <end position="93"/>
    </location>
</feature>
<evidence type="ECO:0000313" key="5">
    <source>
        <dbReference type="Proteomes" id="UP000245539"/>
    </source>
</evidence>
<dbReference type="PRINTS" id="PR00371">
    <property type="entry name" value="FPNCR"/>
</dbReference>
<dbReference type="GO" id="GO:0016491">
    <property type="term" value="F:oxidoreductase activity"/>
    <property type="evidence" value="ECO:0007669"/>
    <property type="project" value="InterPro"/>
</dbReference>
<dbReference type="InterPro" id="IPR006058">
    <property type="entry name" value="2Fe2S_fd_BS"/>
</dbReference>
<dbReference type="SUPFAM" id="SSF54292">
    <property type="entry name" value="2Fe-2S ferredoxin-like"/>
    <property type="match status" value="1"/>
</dbReference>
<dbReference type="Pfam" id="PF00970">
    <property type="entry name" value="FAD_binding_6"/>
    <property type="match status" value="1"/>
</dbReference>
<dbReference type="PROSITE" id="PS51085">
    <property type="entry name" value="2FE2S_FER_2"/>
    <property type="match status" value="1"/>
</dbReference>
<dbReference type="InterPro" id="IPR036010">
    <property type="entry name" value="2Fe-2S_ferredoxin-like_sf"/>
</dbReference>
<dbReference type="InterPro" id="IPR017938">
    <property type="entry name" value="Riboflavin_synthase-like_b-brl"/>
</dbReference>
<organism evidence="4 5">
    <name type="scientific">Leucothrix pacifica</name>
    <dbReference type="NCBI Taxonomy" id="1247513"/>
    <lineage>
        <taxon>Bacteria</taxon>
        <taxon>Pseudomonadati</taxon>
        <taxon>Pseudomonadota</taxon>
        <taxon>Gammaproteobacteria</taxon>
        <taxon>Thiotrichales</taxon>
        <taxon>Thiotrichaceae</taxon>
        <taxon>Leucothrix</taxon>
    </lineage>
</organism>
<dbReference type="CDD" id="cd06189">
    <property type="entry name" value="flavin_oxioreductase"/>
    <property type="match status" value="1"/>
</dbReference>
<evidence type="ECO:0000259" key="2">
    <source>
        <dbReference type="PROSITE" id="PS51085"/>
    </source>
</evidence>
<dbReference type="AlphaFoldDB" id="A0A317CEX4"/>
<evidence type="ECO:0000256" key="1">
    <source>
        <dbReference type="ARBA" id="ARBA00034078"/>
    </source>
</evidence>
<dbReference type="InterPro" id="IPR012675">
    <property type="entry name" value="Beta-grasp_dom_sf"/>
</dbReference>
<feature type="domain" description="FAD-binding FR-type" evidence="3">
    <location>
        <begin position="100"/>
        <end position="200"/>
    </location>
</feature>
<comment type="cofactor">
    <cofactor evidence="1">
        <name>[2Fe-2S] cluster</name>
        <dbReference type="ChEBI" id="CHEBI:190135"/>
    </cofactor>
</comment>
<dbReference type="Proteomes" id="UP000245539">
    <property type="component" value="Unassembled WGS sequence"/>
</dbReference>
<dbReference type="InterPro" id="IPR008333">
    <property type="entry name" value="Cbr1-like_FAD-bd_dom"/>
</dbReference>
<dbReference type="PANTHER" id="PTHR47354">
    <property type="entry name" value="NADH OXIDOREDUCTASE HCR"/>
    <property type="match status" value="1"/>
</dbReference>
<gene>
    <name evidence="4" type="ORF">DKW60_11875</name>
</gene>
<accession>A0A317CEX4</accession>
<dbReference type="GO" id="GO:0051537">
    <property type="term" value="F:2 iron, 2 sulfur cluster binding"/>
    <property type="evidence" value="ECO:0007669"/>
    <property type="project" value="InterPro"/>
</dbReference>
<dbReference type="SUPFAM" id="SSF52343">
    <property type="entry name" value="Ferredoxin reductase-like, C-terminal NADP-linked domain"/>
    <property type="match status" value="1"/>
</dbReference>
<dbReference type="PRINTS" id="PR00410">
    <property type="entry name" value="PHEHYDRXLASE"/>
</dbReference>
<dbReference type="Pfam" id="PF00111">
    <property type="entry name" value="Fer2"/>
    <property type="match status" value="1"/>
</dbReference>
<dbReference type="InterPro" id="IPR039261">
    <property type="entry name" value="FNR_nucleotide-bd"/>
</dbReference>
<dbReference type="Pfam" id="PF00175">
    <property type="entry name" value="NAD_binding_1"/>
    <property type="match status" value="1"/>
</dbReference>
<proteinExistence type="predicted"/>
<dbReference type="InterPro" id="IPR050415">
    <property type="entry name" value="MRET"/>
</dbReference>
<dbReference type="Gene3D" id="3.40.50.80">
    <property type="entry name" value="Nucleotide-binding domain of ferredoxin-NADP reductase (FNR) module"/>
    <property type="match status" value="1"/>
</dbReference>
<dbReference type="InterPro" id="IPR001041">
    <property type="entry name" value="2Fe-2S_ferredoxin-type"/>
</dbReference>
<dbReference type="PROSITE" id="PS00197">
    <property type="entry name" value="2FE2S_FER_1"/>
    <property type="match status" value="1"/>
</dbReference>
<dbReference type="OrthoDB" id="9806195at2"/>
<dbReference type="InterPro" id="IPR017927">
    <property type="entry name" value="FAD-bd_FR_type"/>
</dbReference>
<dbReference type="Gene3D" id="2.40.30.10">
    <property type="entry name" value="Translation factors"/>
    <property type="match status" value="1"/>
</dbReference>
<name>A0A317CEX4_9GAMM</name>
<dbReference type="Gene3D" id="3.10.20.30">
    <property type="match status" value="1"/>
</dbReference>
<dbReference type="CDD" id="cd00207">
    <property type="entry name" value="fer2"/>
    <property type="match status" value="1"/>
</dbReference>
<evidence type="ECO:0000313" key="4">
    <source>
        <dbReference type="EMBL" id="PWQ96899.1"/>
    </source>
</evidence>
<dbReference type="PROSITE" id="PS51384">
    <property type="entry name" value="FAD_FR"/>
    <property type="match status" value="1"/>
</dbReference>
<protein>
    <submittedName>
        <fullName evidence="4">CDP-6-deoxy-delta-3,4-glucoseen reductase</fullName>
    </submittedName>
</protein>
<evidence type="ECO:0000259" key="3">
    <source>
        <dbReference type="PROSITE" id="PS51384"/>
    </source>
</evidence>
<sequence>MSYQITIQPSGHQFELAEDEYVLDGALKHGIMFPYGCRGGSCGTCFGKVISGDIDYPEGLPMGLMESDHASGQALFCVAKARSDLTIDVREIRSRDEIRVKTLPAQVISVKKLAPDVMELRLALPASERLMFRAGQYLDFLLRNRKRRAFSIANAPVNDEFLELHIRLVPGGEFTQMVFDIFQLKTLVRLEAPLGDFYVREESNRPIIMIAGGTGFAPIKSMIEQLQAEEDTRPIHLYWGARAKVDLYLHALAQRWAQGERFDYTPVLSQAAEEDDWQGQQGYVHEVVAKDYPDLSGFDVYMAGPPQMIVAATQRFRAQGLPQMQLFADAFEYSNDG</sequence>
<dbReference type="InterPro" id="IPR001709">
    <property type="entry name" value="Flavoprot_Pyr_Nucl_cyt_Rdtase"/>
</dbReference>